<name>A0A1I5VZR3_9BACI</name>
<dbReference type="InterPro" id="IPR000182">
    <property type="entry name" value="GNAT_dom"/>
</dbReference>
<evidence type="ECO:0000313" key="5">
    <source>
        <dbReference type="Proteomes" id="UP000198734"/>
    </source>
</evidence>
<dbReference type="CDD" id="cd04301">
    <property type="entry name" value="NAT_SF"/>
    <property type="match status" value="1"/>
</dbReference>
<dbReference type="PANTHER" id="PTHR43800:SF1">
    <property type="entry name" value="PEPTIDYL-LYSINE N-ACETYLTRANSFERASE YJAB"/>
    <property type="match status" value="1"/>
</dbReference>
<reference evidence="5" key="1">
    <citation type="submission" date="2016-10" db="EMBL/GenBank/DDBJ databases">
        <authorList>
            <person name="Varghese N."/>
            <person name="Submissions S."/>
        </authorList>
    </citation>
    <scope>NUCLEOTIDE SEQUENCE [LARGE SCALE GENOMIC DNA]</scope>
    <source>
        <strain evidence="5">DSM 11706</strain>
    </source>
</reference>
<feature type="domain" description="N-acetyltransferase" evidence="3">
    <location>
        <begin position="3"/>
        <end position="119"/>
    </location>
</feature>
<keyword evidence="5" id="KW-1185">Reference proteome</keyword>
<dbReference type="SUPFAM" id="SSF55729">
    <property type="entry name" value="Acyl-CoA N-acyltransferases (Nat)"/>
    <property type="match status" value="1"/>
</dbReference>
<sequence>MLLRYKKTFEKISMGLLSFMPHEKDVKKLLETIHEYETNPSWHLFLWKKEDDLVGLIGVRMEDTEAVIQHISVNPSHRGEGLGKEMLLKLPTVLQTTSIKPSEDVESFYTKCQTKKEGE</sequence>
<evidence type="ECO:0000313" key="4">
    <source>
        <dbReference type="EMBL" id="SFQ12979.1"/>
    </source>
</evidence>
<dbReference type="RefSeq" id="WP_093535697.1">
    <property type="nucleotide sequence ID" value="NZ_FOXU01000001.1"/>
</dbReference>
<dbReference type="EMBL" id="FOXU01000001">
    <property type="protein sequence ID" value="SFQ12979.1"/>
    <property type="molecule type" value="Genomic_DNA"/>
</dbReference>
<protein>
    <submittedName>
        <fullName evidence="4">Riboflavin biosynthesis RibT protein</fullName>
    </submittedName>
</protein>
<dbReference type="OrthoDB" id="2189687at2"/>
<accession>A0A1I5VZR3</accession>
<dbReference type="Gene3D" id="3.40.630.30">
    <property type="match status" value="1"/>
</dbReference>
<evidence type="ECO:0000256" key="2">
    <source>
        <dbReference type="ARBA" id="ARBA00023315"/>
    </source>
</evidence>
<gene>
    <name evidence="4" type="ORF">SAMN05421670_1038</name>
</gene>
<dbReference type="Pfam" id="PF00583">
    <property type="entry name" value="Acetyltransf_1"/>
    <property type="match status" value="1"/>
</dbReference>
<dbReference type="PROSITE" id="PS51186">
    <property type="entry name" value="GNAT"/>
    <property type="match status" value="1"/>
</dbReference>
<dbReference type="PANTHER" id="PTHR43800">
    <property type="entry name" value="PEPTIDYL-LYSINE N-ACETYLTRANSFERASE YJAB"/>
    <property type="match status" value="1"/>
</dbReference>
<dbReference type="GO" id="GO:0016747">
    <property type="term" value="F:acyltransferase activity, transferring groups other than amino-acyl groups"/>
    <property type="evidence" value="ECO:0007669"/>
    <property type="project" value="InterPro"/>
</dbReference>
<keyword evidence="1" id="KW-0808">Transferase</keyword>
<evidence type="ECO:0000259" key="3">
    <source>
        <dbReference type="PROSITE" id="PS51186"/>
    </source>
</evidence>
<dbReference type="AlphaFoldDB" id="A0A1I5VZR3"/>
<evidence type="ECO:0000256" key="1">
    <source>
        <dbReference type="ARBA" id="ARBA00022679"/>
    </source>
</evidence>
<dbReference type="STRING" id="126156.SAMN05421670_1038"/>
<dbReference type="Proteomes" id="UP000198734">
    <property type="component" value="Unassembled WGS sequence"/>
</dbReference>
<organism evidence="4 5">
    <name type="scientific">Psychrobacillus psychrotolerans</name>
    <dbReference type="NCBI Taxonomy" id="126156"/>
    <lineage>
        <taxon>Bacteria</taxon>
        <taxon>Bacillati</taxon>
        <taxon>Bacillota</taxon>
        <taxon>Bacilli</taxon>
        <taxon>Bacillales</taxon>
        <taxon>Bacillaceae</taxon>
        <taxon>Psychrobacillus</taxon>
    </lineage>
</organism>
<proteinExistence type="predicted"/>
<keyword evidence="2" id="KW-0012">Acyltransferase</keyword>
<dbReference type="InterPro" id="IPR016181">
    <property type="entry name" value="Acyl_CoA_acyltransferase"/>
</dbReference>